<dbReference type="RefSeq" id="WP_212697038.1">
    <property type="nucleotide sequence ID" value="NZ_CP058649.1"/>
</dbReference>
<reference evidence="1" key="1">
    <citation type="submission" date="2020-07" db="EMBL/GenBank/DDBJ databases">
        <title>Vallitalea pronyensis genome.</title>
        <authorList>
            <person name="Postec A."/>
        </authorList>
    </citation>
    <scope>NUCLEOTIDE SEQUENCE</scope>
    <source>
        <strain evidence="1">FatNI3</strain>
    </source>
</reference>
<keyword evidence="2" id="KW-1185">Reference proteome</keyword>
<proteinExistence type="predicted"/>
<evidence type="ECO:0000313" key="1">
    <source>
        <dbReference type="EMBL" id="QUI21567.1"/>
    </source>
</evidence>
<protein>
    <submittedName>
        <fullName evidence="1">Uncharacterized protein</fullName>
    </submittedName>
</protein>
<organism evidence="1 2">
    <name type="scientific">Vallitalea pronyensis</name>
    <dbReference type="NCBI Taxonomy" id="1348613"/>
    <lineage>
        <taxon>Bacteria</taxon>
        <taxon>Bacillati</taxon>
        <taxon>Bacillota</taxon>
        <taxon>Clostridia</taxon>
        <taxon>Lachnospirales</taxon>
        <taxon>Vallitaleaceae</taxon>
        <taxon>Vallitalea</taxon>
    </lineage>
</organism>
<dbReference type="KEGG" id="vpy:HZI73_04340"/>
<dbReference type="AlphaFoldDB" id="A0A8J8SFQ0"/>
<name>A0A8J8SFQ0_9FIRM</name>
<dbReference type="EMBL" id="CP058649">
    <property type="protein sequence ID" value="QUI21567.1"/>
    <property type="molecule type" value="Genomic_DNA"/>
</dbReference>
<evidence type="ECO:0000313" key="2">
    <source>
        <dbReference type="Proteomes" id="UP000683246"/>
    </source>
</evidence>
<accession>A0A8J8SFQ0</accession>
<gene>
    <name evidence="1" type="ORF">HZI73_04340</name>
</gene>
<sequence>MQYSFSNDVGFDNDVWENVKNIVGEKRFKQLINLSKTAINTPLLCFGVNSGLPYIAISVYYEDEHEKRVLENVLSNLVRGYLKIYGFNTHILVNWKTRHDLRMPYLLIRYARIREEKRILDIGLENDRERIITRNKVVKDHTEAEDLDG</sequence>
<dbReference type="Proteomes" id="UP000683246">
    <property type="component" value="Chromosome"/>
</dbReference>